<proteinExistence type="predicted"/>
<feature type="compositionally biased region" description="Polar residues" evidence="1">
    <location>
        <begin position="1181"/>
        <end position="1190"/>
    </location>
</feature>
<dbReference type="PANTHER" id="PTHR16207">
    <property type="entry name" value="SET DOMAIN-CONTAINING PROTEIN"/>
    <property type="match status" value="1"/>
</dbReference>
<feature type="region of interest" description="Disordered" evidence="1">
    <location>
        <begin position="815"/>
        <end position="843"/>
    </location>
</feature>
<evidence type="ECO:0000313" key="3">
    <source>
        <dbReference type="Proteomes" id="UP000095283"/>
    </source>
</evidence>
<evidence type="ECO:0000256" key="1">
    <source>
        <dbReference type="SAM" id="MobiDB-lite"/>
    </source>
</evidence>
<name>A0A1I7XDP3_HETBA</name>
<dbReference type="InterPro" id="IPR046432">
    <property type="entry name" value="TASOR"/>
</dbReference>
<protein>
    <submittedName>
        <fullName evidence="4">DUF3715 domain-containing protein</fullName>
    </submittedName>
</protein>
<evidence type="ECO:0000313" key="4">
    <source>
        <dbReference type="WBParaSite" id="Hba_15769"/>
    </source>
</evidence>
<dbReference type="GO" id="GO:0005654">
    <property type="term" value="C:nucleoplasm"/>
    <property type="evidence" value="ECO:0007669"/>
    <property type="project" value="TreeGrafter"/>
</dbReference>
<dbReference type="PANTHER" id="PTHR16207:SF11">
    <property type="entry name" value="SET DOMAIN-CONTAINING PROTEIN"/>
    <property type="match status" value="1"/>
</dbReference>
<feature type="region of interest" description="Disordered" evidence="1">
    <location>
        <begin position="690"/>
        <end position="710"/>
    </location>
</feature>
<reference evidence="4" key="1">
    <citation type="submission" date="2016-11" db="UniProtKB">
        <authorList>
            <consortium name="WormBaseParasite"/>
        </authorList>
    </citation>
    <scope>IDENTIFICATION</scope>
</reference>
<feature type="compositionally biased region" description="Basic and acidic residues" evidence="1">
    <location>
        <begin position="956"/>
        <end position="1006"/>
    </location>
</feature>
<accession>A0A1I7XDP3</accession>
<organism evidence="3 4">
    <name type="scientific">Heterorhabditis bacteriophora</name>
    <name type="common">Entomopathogenic nematode worm</name>
    <dbReference type="NCBI Taxonomy" id="37862"/>
    <lineage>
        <taxon>Eukaryota</taxon>
        <taxon>Metazoa</taxon>
        <taxon>Ecdysozoa</taxon>
        <taxon>Nematoda</taxon>
        <taxon>Chromadorea</taxon>
        <taxon>Rhabditida</taxon>
        <taxon>Rhabditina</taxon>
        <taxon>Rhabditomorpha</taxon>
        <taxon>Strongyloidea</taxon>
        <taxon>Heterorhabditidae</taxon>
        <taxon>Heterorhabditis</taxon>
    </lineage>
</organism>
<feature type="region of interest" description="Disordered" evidence="1">
    <location>
        <begin position="1181"/>
        <end position="1227"/>
    </location>
</feature>
<dbReference type="Gene3D" id="3.90.228.10">
    <property type="match status" value="1"/>
</dbReference>
<sequence length="1345" mass="149579">MPLYNRNLDINTPYAALSRFIFDSRGGIALLGGSSGPWLEPKAKFTNIAEDSPIFKSEIEEVVKNSLFEPRSAQFLRIINASRITNKFLEFKFDQFKKKIKSKGQPDQEHFGFLLIGFDQNDIDHIATHGYSVSTSFRGDLGQASQGVYVYKNADLVSPAPFYTSEAQRIMIFRTARGRSHVVGIDSADLDPTDQCSSHITSGSTSFPNRLMSFRYSAVYHYELNSDLNALDVPSGVLPYAVVDLTINFPEDFSLKSLPPSLSHFNFDLTLYDVYHGPLVIGKDHFEDAFLFTIFDDSCKPIGLDYSLVLSKLLKWEDALDIKGVTELLDVDFWGRLTTEREILIKLAFGYTLDTTIYLLIPSGEFASLLGLPWLSEPSLHCLCIQNNPMFSMTEDDLLFNDSEICSRIPYGTELLDAEDPELCDSLAQLYSEIVVNQPPPTKSSYVQENDPLLSVRVPGASPEQRSPDELQPDDQEMDIDNEQQQASFSPPRSIMDSSLPLAPIRAISETAKASFSVGILKRRAEGDASIGPRFGSIRPPPPPGQMNENNSFQRSKDDRYPRKILQDALILESLALKSNVTESSNPPNGIVPSSSDIQISKPKTNDLFKGVFSTISKGGAVDTDLTVPALDAISPESIQSVSSKDPRLQKKIGAVIKNSIIRALPLPVMNRHNGGVDTGVLICDDNMEIDDGSEDLASSPKNDSEEEDLGLGEEAEFIDQHDEDYDKRFRIADVDSVQPSSSMNRADEQKNTTLDEVTVIHKSNTIEDERETTKEGDCEFKIGKERVTLNDENRNYDSDSSDGSVSELIRNITKKVNSKDTKEIPLPMDAPASPPRESSNKLPENVQRTIALLRSSPVTSTSNEGFPFSGEDVDLRFQMQDAGRIRKSRFDLPPPEIAQHMISIPKAVPPTPIGFVGHVPAPLSKDSDISFSKGDVDLRTLTNHSHNRKIQPVKRNQETDKGKRKEEKDKDMRDRGRYGRDRDHRKEKMRDPEKNRRWDKADDLIPKSPQMPTLPPGTLPVPAPVIAQALALDKPDSTKLIKATAKMGARSRCSLIFCTKMLQSQRDKQHNEAVAAADRGNISSMSLRANRMSQQMNEVTDQGHSFPNLQRQTAGGNSCEMNYLNNGYKPHQYWHSNIGDSETTSQQNAYTTPHNSNAFGSAFGLSFGVLQQFLNHHHSPTTTIQPIKSTSHDMGETSNASPDAPASPDPEPVTIEAPASPDDLPQIPITEIQPQQIPWFPTDEGTEAHIQPVPLTQVDMSSGDTIRNVAKPSKKPLDHDRIANQSQDDEEEGEIHSDDDSGEDNSTMNNPNQPMPRDNELKTSEHFRPPKDRVDLRPPRSVRL</sequence>
<feature type="region of interest" description="Disordered" evidence="1">
    <location>
        <begin position="530"/>
        <end position="558"/>
    </location>
</feature>
<feature type="domain" description="TASOR pseudo-PARP" evidence="2">
    <location>
        <begin position="103"/>
        <end position="224"/>
    </location>
</feature>
<feature type="region of interest" description="Disordered" evidence="1">
    <location>
        <begin position="1255"/>
        <end position="1345"/>
    </location>
</feature>
<dbReference type="Pfam" id="PF12509">
    <property type="entry name" value="DUF3715"/>
    <property type="match status" value="1"/>
</dbReference>
<dbReference type="WBParaSite" id="Hba_15769">
    <property type="protein sequence ID" value="Hba_15769"/>
    <property type="gene ID" value="Hba_15769"/>
</dbReference>
<dbReference type="GO" id="GO:0045814">
    <property type="term" value="P:negative regulation of gene expression, epigenetic"/>
    <property type="evidence" value="ECO:0007669"/>
    <property type="project" value="InterPro"/>
</dbReference>
<feature type="region of interest" description="Disordered" evidence="1">
    <location>
        <begin position="942"/>
        <end position="1020"/>
    </location>
</feature>
<keyword evidence="3" id="KW-1185">Reference proteome</keyword>
<dbReference type="Proteomes" id="UP000095283">
    <property type="component" value="Unplaced"/>
</dbReference>
<evidence type="ECO:0000259" key="2">
    <source>
        <dbReference type="Pfam" id="PF12509"/>
    </source>
</evidence>
<feature type="region of interest" description="Disordered" evidence="1">
    <location>
        <begin position="456"/>
        <end position="475"/>
    </location>
</feature>
<dbReference type="InterPro" id="IPR022188">
    <property type="entry name" value="TASOR_DUF3715"/>
</dbReference>
<feature type="compositionally biased region" description="Basic and acidic residues" evidence="1">
    <location>
        <begin position="1318"/>
        <end position="1339"/>
    </location>
</feature>